<dbReference type="GO" id="GO:0017156">
    <property type="term" value="P:calcium-ion regulated exocytosis"/>
    <property type="evidence" value="ECO:0007669"/>
    <property type="project" value="TreeGrafter"/>
</dbReference>
<dbReference type="Proteomes" id="UP000663852">
    <property type="component" value="Unassembled WGS sequence"/>
</dbReference>
<dbReference type="OrthoDB" id="270970at2759"/>
<dbReference type="InterPro" id="IPR035892">
    <property type="entry name" value="C2_domain_sf"/>
</dbReference>
<sequence>MNDMFNIRSFVENQVERLSSPKNLLVDKFRQTVDNIKLPFSATATNDLTTNEDAFNARPSESSSSSSVSSSEHTNHSRLNSLKSTPTPRSNQSTSPNSQKISRLLPMTSPLTSPKLLSNFKTITDRLSHPQSILRRHVSESNQTDVPITSHNEDKSFSQPIYHDNPTMEINFRSNDNNDSNTITDVTTKLLGRSRSLIRQSTDTTCTYPIRRPMRRMESVETVEIPGLNGLKALRYLNGNLGKLQPDLYIKQTSQTDPTYGCGKLTFTVNYNQQTSSLIVNVVSIDNLPYRDVNSKIPPDPFIKVVLLPDRRRKFQTKVSKRTQSPQFNEVFQFQIGYEELRRRILLLSVYDFGRPSKRSLIGTVKIDDVSSIPDITSQDITFNRSIVPGTESDPDLGELTVSLCYLPNAKRVTVTIVKASSLKPMDITGKSDPYVKVILLIHGKKIRKKKTSVLSNTLNPTYNESLEFDVAVDSLSDTDLIFKVIDYDRVGSNELIGCVGIGAHFEGINRDHWFQMLEHQRVPITESYNLRETIPMIPCTSPLTSMTSSKIVTLNINS</sequence>
<dbReference type="EMBL" id="CAJNOJ010000092">
    <property type="protein sequence ID" value="CAF1088044.1"/>
    <property type="molecule type" value="Genomic_DNA"/>
</dbReference>
<evidence type="ECO:0000313" key="6">
    <source>
        <dbReference type="Proteomes" id="UP000663828"/>
    </source>
</evidence>
<feature type="compositionally biased region" description="Polar residues" evidence="2">
    <location>
        <begin position="77"/>
        <end position="101"/>
    </location>
</feature>
<evidence type="ECO:0000256" key="2">
    <source>
        <dbReference type="SAM" id="MobiDB-lite"/>
    </source>
</evidence>
<dbReference type="PRINTS" id="PR00399">
    <property type="entry name" value="SYNAPTOTAGMN"/>
</dbReference>
<dbReference type="PANTHER" id="PTHR10024">
    <property type="entry name" value="SYNAPTOTAGMIN"/>
    <property type="match status" value="1"/>
</dbReference>
<evidence type="ECO:0000256" key="1">
    <source>
        <dbReference type="ARBA" id="ARBA00022737"/>
    </source>
</evidence>
<dbReference type="GO" id="GO:0005544">
    <property type="term" value="F:calcium-dependent phospholipid binding"/>
    <property type="evidence" value="ECO:0007669"/>
    <property type="project" value="TreeGrafter"/>
</dbReference>
<feature type="compositionally biased region" description="Low complexity" evidence="2">
    <location>
        <begin position="60"/>
        <end position="72"/>
    </location>
</feature>
<feature type="region of interest" description="Disordered" evidence="2">
    <location>
        <begin position="131"/>
        <end position="158"/>
    </location>
</feature>
<dbReference type="PROSITE" id="PS50004">
    <property type="entry name" value="C2"/>
    <property type="match status" value="2"/>
</dbReference>
<dbReference type="GO" id="GO:0070382">
    <property type="term" value="C:exocytic vesicle"/>
    <property type="evidence" value="ECO:0007669"/>
    <property type="project" value="TreeGrafter"/>
</dbReference>
<accession>A0A814AT75</accession>
<dbReference type="EMBL" id="CAJNOR010000455">
    <property type="protein sequence ID" value="CAF0919808.1"/>
    <property type="molecule type" value="Genomic_DNA"/>
</dbReference>
<dbReference type="GO" id="GO:0005509">
    <property type="term" value="F:calcium ion binding"/>
    <property type="evidence" value="ECO:0007669"/>
    <property type="project" value="TreeGrafter"/>
</dbReference>
<organism evidence="4 6">
    <name type="scientific">Adineta ricciae</name>
    <name type="common">Rotifer</name>
    <dbReference type="NCBI Taxonomy" id="249248"/>
    <lineage>
        <taxon>Eukaryota</taxon>
        <taxon>Metazoa</taxon>
        <taxon>Spiralia</taxon>
        <taxon>Gnathifera</taxon>
        <taxon>Rotifera</taxon>
        <taxon>Eurotatoria</taxon>
        <taxon>Bdelloidea</taxon>
        <taxon>Adinetida</taxon>
        <taxon>Adinetidae</taxon>
        <taxon>Adineta</taxon>
    </lineage>
</organism>
<dbReference type="Pfam" id="PF00168">
    <property type="entry name" value="C2"/>
    <property type="match status" value="2"/>
</dbReference>
<name>A0A814AT75_ADIRI</name>
<evidence type="ECO:0000259" key="3">
    <source>
        <dbReference type="PROSITE" id="PS50004"/>
    </source>
</evidence>
<dbReference type="InterPro" id="IPR000008">
    <property type="entry name" value="C2_dom"/>
</dbReference>
<dbReference type="GO" id="GO:0030276">
    <property type="term" value="F:clathrin binding"/>
    <property type="evidence" value="ECO:0007669"/>
    <property type="project" value="TreeGrafter"/>
</dbReference>
<feature type="region of interest" description="Disordered" evidence="2">
    <location>
        <begin position="53"/>
        <end position="114"/>
    </location>
</feature>
<reference evidence="4" key="1">
    <citation type="submission" date="2021-02" db="EMBL/GenBank/DDBJ databases">
        <authorList>
            <person name="Nowell W R."/>
        </authorList>
    </citation>
    <scope>NUCLEOTIDE SEQUENCE</scope>
</reference>
<dbReference type="PRINTS" id="PR00360">
    <property type="entry name" value="C2DOMAIN"/>
</dbReference>
<comment type="caution">
    <text evidence="4">The sequence shown here is derived from an EMBL/GenBank/DDBJ whole genome shotgun (WGS) entry which is preliminary data.</text>
</comment>
<feature type="domain" description="C2" evidence="3">
    <location>
        <begin position="261"/>
        <end position="383"/>
    </location>
</feature>
<feature type="domain" description="C2" evidence="3">
    <location>
        <begin position="396"/>
        <end position="519"/>
    </location>
</feature>
<proteinExistence type="predicted"/>
<dbReference type="AlphaFoldDB" id="A0A814AT75"/>
<dbReference type="GO" id="GO:0000149">
    <property type="term" value="F:SNARE binding"/>
    <property type="evidence" value="ECO:0007669"/>
    <property type="project" value="TreeGrafter"/>
</dbReference>
<gene>
    <name evidence="5" type="ORF">EDS130_LOCUS19328</name>
    <name evidence="4" type="ORF">XAT740_LOCUS8974</name>
</gene>
<dbReference type="GO" id="GO:0001786">
    <property type="term" value="F:phosphatidylserine binding"/>
    <property type="evidence" value="ECO:0007669"/>
    <property type="project" value="TreeGrafter"/>
</dbReference>
<dbReference type="InterPro" id="IPR001565">
    <property type="entry name" value="Synaptotagmin"/>
</dbReference>
<dbReference type="SMART" id="SM00239">
    <property type="entry name" value="C2"/>
    <property type="match status" value="2"/>
</dbReference>
<keyword evidence="1" id="KW-0677">Repeat</keyword>
<evidence type="ECO:0000313" key="5">
    <source>
        <dbReference type="EMBL" id="CAF1088044.1"/>
    </source>
</evidence>
<dbReference type="Proteomes" id="UP000663828">
    <property type="component" value="Unassembled WGS sequence"/>
</dbReference>
<protein>
    <recommendedName>
        <fullName evidence="3">C2 domain-containing protein</fullName>
    </recommendedName>
</protein>
<keyword evidence="6" id="KW-1185">Reference proteome</keyword>
<feature type="compositionally biased region" description="Polar residues" evidence="2">
    <location>
        <begin position="140"/>
        <end position="150"/>
    </location>
</feature>
<evidence type="ECO:0000313" key="4">
    <source>
        <dbReference type="EMBL" id="CAF0919808.1"/>
    </source>
</evidence>
<dbReference type="Gene3D" id="2.60.40.150">
    <property type="entry name" value="C2 domain"/>
    <property type="match status" value="2"/>
</dbReference>
<dbReference type="SUPFAM" id="SSF49562">
    <property type="entry name" value="C2 domain (Calcium/lipid-binding domain, CaLB)"/>
    <property type="match status" value="2"/>
</dbReference>
<dbReference type="PANTHER" id="PTHR10024:SF374">
    <property type="entry name" value="C2 DOMAIN-CONTAINING PROTEIN"/>
    <property type="match status" value="1"/>
</dbReference>
<dbReference type="GO" id="GO:0005886">
    <property type="term" value="C:plasma membrane"/>
    <property type="evidence" value="ECO:0007669"/>
    <property type="project" value="TreeGrafter"/>
</dbReference>